<evidence type="ECO:0000313" key="2">
    <source>
        <dbReference type="Proteomes" id="UP000499080"/>
    </source>
</evidence>
<name>A0A4Y2VUY3_ARAVE</name>
<dbReference type="EMBL" id="BGPR01051078">
    <property type="protein sequence ID" value="GBO28054.1"/>
    <property type="molecule type" value="Genomic_DNA"/>
</dbReference>
<accession>A0A4Y2VUY3</accession>
<keyword evidence="2" id="KW-1185">Reference proteome</keyword>
<reference evidence="1 2" key="1">
    <citation type="journal article" date="2019" name="Sci. Rep.">
        <title>Orb-weaving spider Araneus ventricosus genome elucidates the spidroin gene catalogue.</title>
        <authorList>
            <person name="Kono N."/>
            <person name="Nakamura H."/>
            <person name="Ohtoshi R."/>
            <person name="Moran D.A.P."/>
            <person name="Shinohara A."/>
            <person name="Yoshida Y."/>
            <person name="Fujiwara M."/>
            <person name="Mori M."/>
            <person name="Tomita M."/>
            <person name="Arakawa K."/>
        </authorList>
    </citation>
    <scope>NUCLEOTIDE SEQUENCE [LARGE SCALE GENOMIC DNA]</scope>
</reference>
<gene>
    <name evidence="1" type="ORF">AVEN_177378_1</name>
</gene>
<dbReference type="Proteomes" id="UP000499080">
    <property type="component" value="Unassembled WGS sequence"/>
</dbReference>
<evidence type="ECO:0000313" key="1">
    <source>
        <dbReference type="EMBL" id="GBO28054.1"/>
    </source>
</evidence>
<sequence length="86" mass="9727">MWNVSYRILVIPHLQKGSVAEARPRLWAGPPGSEPVQKICMWAPCTLNPYTSPHRREKSPGSTYLQTYPDRTEAGESVNIIGYENQ</sequence>
<organism evidence="1 2">
    <name type="scientific">Araneus ventricosus</name>
    <name type="common">Orbweaver spider</name>
    <name type="synonym">Epeira ventricosa</name>
    <dbReference type="NCBI Taxonomy" id="182803"/>
    <lineage>
        <taxon>Eukaryota</taxon>
        <taxon>Metazoa</taxon>
        <taxon>Ecdysozoa</taxon>
        <taxon>Arthropoda</taxon>
        <taxon>Chelicerata</taxon>
        <taxon>Arachnida</taxon>
        <taxon>Araneae</taxon>
        <taxon>Araneomorphae</taxon>
        <taxon>Entelegynae</taxon>
        <taxon>Araneoidea</taxon>
        <taxon>Araneidae</taxon>
        <taxon>Araneus</taxon>
    </lineage>
</organism>
<protein>
    <submittedName>
        <fullName evidence="1">Uncharacterized protein</fullName>
    </submittedName>
</protein>
<proteinExistence type="predicted"/>
<comment type="caution">
    <text evidence="1">The sequence shown here is derived from an EMBL/GenBank/DDBJ whole genome shotgun (WGS) entry which is preliminary data.</text>
</comment>
<dbReference type="AlphaFoldDB" id="A0A4Y2VUY3"/>